<name>A0A6S6SEC3_9BACT</name>
<sequence>MKLIQITLIPSAAALLLVGCAGQHQQGAQAQGAKKHMPKDPKAKAAMMECLDTVAKGENGRPDRTAMQTCMKEKGFERPEGKKKH</sequence>
<evidence type="ECO:0000256" key="1">
    <source>
        <dbReference type="SAM" id="MobiDB-lite"/>
    </source>
</evidence>
<feature type="region of interest" description="Disordered" evidence="1">
    <location>
        <begin position="55"/>
        <end position="85"/>
    </location>
</feature>
<organism evidence="2">
    <name type="scientific">uncultured Sulfurovum sp</name>
    <dbReference type="NCBI Taxonomy" id="269237"/>
    <lineage>
        <taxon>Bacteria</taxon>
        <taxon>Pseudomonadati</taxon>
        <taxon>Campylobacterota</taxon>
        <taxon>Epsilonproteobacteria</taxon>
        <taxon>Campylobacterales</taxon>
        <taxon>Sulfurovaceae</taxon>
        <taxon>Sulfurovum</taxon>
        <taxon>environmental samples</taxon>
    </lineage>
</organism>
<dbReference type="PROSITE" id="PS51257">
    <property type="entry name" value="PROKAR_LIPOPROTEIN"/>
    <property type="match status" value="1"/>
</dbReference>
<evidence type="ECO:0000313" key="2">
    <source>
        <dbReference type="EMBL" id="CAA6804556.1"/>
    </source>
</evidence>
<feature type="compositionally biased region" description="Basic and acidic residues" evidence="1">
    <location>
        <begin position="71"/>
        <end position="85"/>
    </location>
</feature>
<gene>
    <name evidence="2" type="ORF">HELGO_WM14653</name>
</gene>
<protein>
    <submittedName>
        <fullName evidence="2">Uncharacterized protein</fullName>
    </submittedName>
</protein>
<dbReference type="EMBL" id="CACVAP010000045">
    <property type="protein sequence ID" value="CAA6804556.1"/>
    <property type="molecule type" value="Genomic_DNA"/>
</dbReference>
<accession>A0A6S6SEC3</accession>
<proteinExistence type="predicted"/>
<reference evidence="2" key="1">
    <citation type="submission" date="2020-01" db="EMBL/GenBank/DDBJ databases">
        <authorList>
            <person name="Meier V. D."/>
            <person name="Meier V D."/>
        </authorList>
    </citation>
    <scope>NUCLEOTIDE SEQUENCE</scope>
    <source>
        <strain evidence="2">HLG_WM_MAG_06</strain>
    </source>
</reference>
<dbReference type="AlphaFoldDB" id="A0A6S6SEC3"/>